<dbReference type="PANTHER" id="PTHR21310">
    <property type="entry name" value="AMINOGLYCOSIDE PHOSPHOTRANSFERASE-RELATED-RELATED"/>
    <property type="match status" value="1"/>
</dbReference>
<dbReference type="Proteomes" id="UP001500928">
    <property type="component" value="Unassembled WGS sequence"/>
</dbReference>
<name>A0ABP9BBA7_9PSEU</name>
<gene>
    <name evidence="2" type="ORF">GCM10023200_31170</name>
</gene>
<proteinExistence type="predicted"/>
<comment type="caution">
    <text evidence="2">The sequence shown here is derived from an EMBL/GenBank/DDBJ whole genome shotgun (WGS) entry which is preliminary data.</text>
</comment>
<dbReference type="Gene3D" id="3.90.1200.10">
    <property type="match status" value="1"/>
</dbReference>
<dbReference type="InterPro" id="IPR051678">
    <property type="entry name" value="AGP_Transferase"/>
</dbReference>
<feature type="domain" description="Aminoglycoside phosphotransferase" evidence="1">
    <location>
        <begin position="8"/>
        <end position="222"/>
    </location>
</feature>
<evidence type="ECO:0000313" key="3">
    <source>
        <dbReference type="Proteomes" id="UP001500928"/>
    </source>
</evidence>
<dbReference type="EMBL" id="BAABHO010000023">
    <property type="protein sequence ID" value="GAA4793176.1"/>
    <property type="molecule type" value="Genomic_DNA"/>
</dbReference>
<dbReference type="SUPFAM" id="SSF56112">
    <property type="entry name" value="Protein kinase-like (PK-like)"/>
    <property type="match status" value="1"/>
</dbReference>
<dbReference type="Gene3D" id="3.30.200.20">
    <property type="entry name" value="Phosphorylase Kinase, domain 1"/>
    <property type="match status" value="1"/>
</dbReference>
<accession>A0ABP9BBA7</accession>
<keyword evidence="3" id="KW-1185">Reference proteome</keyword>
<protein>
    <recommendedName>
        <fullName evidence="1">Aminoglycoside phosphotransferase domain-containing protein</fullName>
    </recommendedName>
</protein>
<sequence length="254" mass="27003">MATVGRVPLGSGWDADAVLVDDRWVERTARHPAAAAGLRREAHLLSWLAPRLPLPVPRPEIVGEEPCTARHAVLRGEPLVAPTVVHGAALGAFLRALHAVPLDDAVRHGLPDPATTRGRRDRAFDRFDAEVLPRLADPGPVALRLGRLRTAPASVLVHGDLRADHVLTDGRRISGVLDWSDARAGDPAKDLVWPLLETTTEVAAAVGEAYGTDLSARAADWHAVGPCYAVVHGLDTDDDALVTASLDLLAARCA</sequence>
<dbReference type="Pfam" id="PF01636">
    <property type="entry name" value="APH"/>
    <property type="match status" value="1"/>
</dbReference>
<dbReference type="InterPro" id="IPR011009">
    <property type="entry name" value="Kinase-like_dom_sf"/>
</dbReference>
<reference evidence="3" key="1">
    <citation type="journal article" date="2019" name="Int. J. Syst. Evol. Microbiol.">
        <title>The Global Catalogue of Microorganisms (GCM) 10K type strain sequencing project: providing services to taxonomists for standard genome sequencing and annotation.</title>
        <authorList>
            <consortium name="The Broad Institute Genomics Platform"/>
            <consortium name="The Broad Institute Genome Sequencing Center for Infectious Disease"/>
            <person name="Wu L."/>
            <person name="Ma J."/>
        </authorList>
    </citation>
    <scope>NUCLEOTIDE SEQUENCE [LARGE SCALE GENOMIC DNA]</scope>
    <source>
        <strain evidence="3">JCM 17979</strain>
    </source>
</reference>
<evidence type="ECO:0000259" key="1">
    <source>
        <dbReference type="Pfam" id="PF01636"/>
    </source>
</evidence>
<dbReference type="RefSeq" id="WP_345416508.1">
    <property type="nucleotide sequence ID" value="NZ_BAABHO010000023.1"/>
</dbReference>
<dbReference type="InterPro" id="IPR002575">
    <property type="entry name" value="Aminoglycoside_PTrfase"/>
</dbReference>
<dbReference type="PANTHER" id="PTHR21310:SF15">
    <property type="entry name" value="AMINOGLYCOSIDE PHOSPHOTRANSFERASE DOMAIN-CONTAINING PROTEIN"/>
    <property type="match status" value="1"/>
</dbReference>
<evidence type="ECO:0000313" key="2">
    <source>
        <dbReference type="EMBL" id="GAA4793176.1"/>
    </source>
</evidence>
<organism evidence="2 3">
    <name type="scientific">Actinomycetospora chlora</name>
    <dbReference type="NCBI Taxonomy" id="663608"/>
    <lineage>
        <taxon>Bacteria</taxon>
        <taxon>Bacillati</taxon>
        <taxon>Actinomycetota</taxon>
        <taxon>Actinomycetes</taxon>
        <taxon>Pseudonocardiales</taxon>
        <taxon>Pseudonocardiaceae</taxon>
        <taxon>Actinomycetospora</taxon>
    </lineage>
</organism>